<dbReference type="InterPro" id="IPR050125">
    <property type="entry name" value="GPCR_opsins"/>
</dbReference>
<dbReference type="InterPro" id="IPR000378">
    <property type="entry name" value="Opsin_red/grn"/>
</dbReference>
<dbReference type="PRINTS" id="PR00575">
    <property type="entry name" value="OPSINREDGRN"/>
</dbReference>
<keyword evidence="15" id="KW-1185">Reference proteome</keyword>
<keyword evidence="9" id="KW-0716">Sensory transduction</keyword>
<keyword evidence="9" id="KW-0844">Vision</keyword>
<evidence type="ECO:0000256" key="11">
    <source>
        <dbReference type="SAM" id="MobiDB-lite"/>
    </source>
</evidence>
<feature type="compositionally biased region" description="Basic and acidic residues" evidence="11">
    <location>
        <begin position="19"/>
        <end position="36"/>
    </location>
</feature>
<evidence type="ECO:0000256" key="7">
    <source>
        <dbReference type="ARBA" id="ARBA00023170"/>
    </source>
</evidence>
<evidence type="ECO:0000256" key="2">
    <source>
        <dbReference type="ARBA" id="ARBA00022553"/>
    </source>
</evidence>
<evidence type="ECO:0000256" key="12">
    <source>
        <dbReference type="SAM" id="Phobius"/>
    </source>
</evidence>
<feature type="transmembrane region" description="Helical" evidence="12">
    <location>
        <begin position="81"/>
        <end position="102"/>
    </location>
</feature>
<evidence type="ECO:0000259" key="13">
    <source>
        <dbReference type="PROSITE" id="PS50262"/>
    </source>
</evidence>
<evidence type="ECO:0000256" key="10">
    <source>
        <dbReference type="RuleBase" id="RU000688"/>
    </source>
</evidence>
<dbReference type="PROSITE" id="PS50262">
    <property type="entry name" value="G_PROTEIN_RECEP_F1_2"/>
    <property type="match status" value="1"/>
</dbReference>
<comment type="similarity">
    <text evidence="10">Belongs to the G-protein coupled receptor 1 family.</text>
</comment>
<dbReference type="Proteomes" id="UP001165941">
    <property type="component" value="Unassembled WGS sequence"/>
</dbReference>
<dbReference type="EMBL" id="PGGH01319924">
    <property type="protein sequence ID" value="NIG61556.1"/>
    <property type="molecule type" value="Genomic_DNA"/>
</dbReference>
<keyword evidence="2" id="KW-0597">Phosphoprotein</keyword>
<evidence type="ECO:0000313" key="15">
    <source>
        <dbReference type="Proteomes" id="UP001165941"/>
    </source>
</evidence>
<dbReference type="SUPFAM" id="SSF81321">
    <property type="entry name" value="Family A G protein-coupled receptor-like"/>
    <property type="match status" value="1"/>
</dbReference>
<dbReference type="InterPro" id="IPR000276">
    <property type="entry name" value="GPCR_Rhodpsn"/>
</dbReference>
<keyword evidence="4 12" id="KW-1133">Transmembrane helix</keyword>
<dbReference type="PANTHER" id="PTHR24240">
    <property type="entry name" value="OPSIN"/>
    <property type="match status" value="1"/>
</dbReference>
<feature type="compositionally biased region" description="Basic and acidic residues" evidence="11">
    <location>
        <begin position="236"/>
        <end position="246"/>
    </location>
</feature>
<feature type="transmembrane region" description="Helical" evidence="12">
    <location>
        <begin position="42"/>
        <end position="60"/>
    </location>
</feature>
<accession>A0ABX0SDW4</accession>
<protein>
    <submittedName>
        <fullName evidence="14">Long-wave-sensitive opsin 1</fullName>
    </submittedName>
</protein>
<dbReference type="InterPro" id="IPR017452">
    <property type="entry name" value="GPCR_Rhodpsn_7TM"/>
</dbReference>
<evidence type="ECO:0000256" key="1">
    <source>
        <dbReference type="ARBA" id="ARBA00004141"/>
    </source>
</evidence>
<reference evidence="14" key="1">
    <citation type="submission" date="2018-05" db="EMBL/GenBank/DDBJ databases">
        <authorList>
            <person name="Pedro S.L.S."/>
            <person name="Freitas R.C."/>
            <person name="Barreto A.S."/>
            <person name="Lima A.O.S."/>
        </authorList>
    </citation>
    <scope>NUCLEOTIDE SEQUENCE</scope>
    <source>
        <strain evidence="14">BP203</strain>
        <tissue evidence="14">Muscle</tissue>
    </source>
</reference>
<keyword evidence="3 10" id="KW-0812">Transmembrane</keyword>
<dbReference type="PRINTS" id="PR00237">
    <property type="entry name" value="GPCRRHODOPSN"/>
</dbReference>
<dbReference type="Gene3D" id="1.20.1070.10">
    <property type="entry name" value="Rhodopsin 7-helix transmembrane proteins"/>
    <property type="match status" value="1"/>
</dbReference>
<feature type="transmembrane region" description="Helical" evidence="12">
    <location>
        <begin position="132"/>
        <end position="153"/>
    </location>
</feature>
<feature type="domain" description="G-protein coupled receptors family 1 profile" evidence="13">
    <location>
        <begin position="52"/>
        <end position="160"/>
    </location>
</feature>
<gene>
    <name evidence="14" type="ORF">BU61_10437</name>
</gene>
<dbReference type="PROSITE" id="PS00237">
    <property type="entry name" value="G_PROTEIN_RECEP_F1_1"/>
    <property type="match status" value="1"/>
</dbReference>
<comment type="subcellular location">
    <subcellularLocation>
        <location evidence="1">Membrane</location>
        <topology evidence="1">Multi-pass membrane protein</topology>
    </subcellularLocation>
</comment>
<evidence type="ECO:0000256" key="3">
    <source>
        <dbReference type="ARBA" id="ARBA00022692"/>
    </source>
</evidence>
<evidence type="ECO:0000256" key="8">
    <source>
        <dbReference type="ARBA" id="ARBA00023224"/>
    </source>
</evidence>
<dbReference type="Pfam" id="PF00001">
    <property type="entry name" value="7tm_1"/>
    <property type="match status" value="1"/>
</dbReference>
<evidence type="ECO:0000256" key="5">
    <source>
        <dbReference type="ARBA" id="ARBA00023040"/>
    </source>
</evidence>
<feature type="region of interest" description="Disordered" evidence="11">
    <location>
        <begin position="1"/>
        <end position="36"/>
    </location>
</feature>
<name>A0ABX0SDW4_PONBL</name>
<feature type="region of interest" description="Disordered" evidence="11">
    <location>
        <begin position="218"/>
        <end position="246"/>
    </location>
</feature>
<evidence type="ECO:0000256" key="6">
    <source>
        <dbReference type="ARBA" id="ARBA00023136"/>
    </source>
</evidence>
<evidence type="ECO:0000256" key="4">
    <source>
        <dbReference type="ARBA" id="ARBA00022989"/>
    </source>
</evidence>
<keyword evidence="8 10" id="KW-0807">Transducer</keyword>
<keyword evidence="6 12" id="KW-0472">Membrane</keyword>
<sequence length="246" mass="26803">MRPNQRRQGEAGAGPVGKEPGKQGLEKETDQETRCSPDRKTLFGGLAFAGITGLWSLAIISWERWMVVCKPFGNVRFDAKLAIAGIAFSWIWAAVWTAPPIFGWSRYWPHGLKTSCGPDVFSGSSYPGVQSYMITLMITCCFIPLSIIVLCYLQVWLAIRAVSPTPPQLHPCRQAHERQGDLGWHRGPPSPLSSPKTGYLELPESANAFEVAGAALAPSASPLQGGKGLPTSSWRDPVRDHNCISS</sequence>
<keyword evidence="7 10" id="KW-0675">Receptor</keyword>
<comment type="caution">
    <text evidence="14">The sequence shown here is derived from an EMBL/GenBank/DDBJ whole genome shotgun (WGS) entry which is preliminary data.</text>
</comment>
<organism evidence="14 15">
    <name type="scientific">Pontoporia blainvillei</name>
    <name type="common">Franciscana</name>
    <name type="synonym">Delphinus blainvillei</name>
    <dbReference type="NCBI Taxonomy" id="48723"/>
    <lineage>
        <taxon>Eukaryota</taxon>
        <taxon>Metazoa</taxon>
        <taxon>Chordata</taxon>
        <taxon>Craniata</taxon>
        <taxon>Vertebrata</taxon>
        <taxon>Euteleostomi</taxon>
        <taxon>Mammalia</taxon>
        <taxon>Eutheria</taxon>
        <taxon>Laurasiatheria</taxon>
        <taxon>Artiodactyla</taxon>
        <taxon>Whippomorpha</taxon>
        <taxon>Cetacea</taxon>
        <taxon>Odontoceti</taxon>
        <taxon>Pontoporiidae</taxon>
        <taxon>Pontoporia</taxon>
    </lineage>
</organism>
<evidence type="ECO:0000256" key="9">
    <source>
        <dbReference type="ARBA" id="ARBA00023305"/>
    </source>
</evidence>
<keyword evidence="5 10" id="KW-0297">G-protein coupled receptor</keyword>
<proteinExistence type="inferred from homology"/>
<evidence type="ECO:0000313" key="14">
    <source>
        <dbReference type="EMBL" id="NIG61556.1"/>
    </source>
</evidence>